<dbReference type="Pfam" id="PF02037">
    <property type="entry name" value="SAP"/>
    <property type="match status" value="1"/>
</dbReference>
<dbReference type="Gene3D" id="1.25.40.10">
    <property type="entry name" value="Tetratricopeptide repeat domain"/>
    <property type="match status" value="1"/>
</dbReference>
<gene>
    <name evidence="3" type="ORF">J5N97_023964</name>
</gene>
<dbReference type="Proteomes" id="UP001085076">
    <property type="component" value="Miscellaneous, Linkage group lg07"/>
</dbReference>
<dbReference type="InterPro" id="IPR003034">
    <property type="entry name" value="SAP_dom"/>
</dbReference>
<reference evidence="3" key="1">
    <citation type="submission" date="2021-03" db="EMBL/GenBank/DDBJ databases">
        <authorList>
            <person name="Li Z."/>
            <person name="Yang C."/>
        </authorList>
    </citation>
    <scope>NUCLEOTIDE SEQUENCE</scope>
    <source>
        <strain evidence="3">Dzin_1.0</strain>
        <tissue evidence="3">Leaf</tissue>
    </source>
</reference>
<feature type="compositionally biased region" description="Acidic residues" evidence="1">
    <location>
        <begin position="160"/>
        <end position="203"/>
    </location>
</feature>
<dbReference type="InterPro" id="IPR011990">
    <property type="entry name" value="TPR-like_helical_dom_sf"/>
</dbReference>
<keyword evidence="4" id="KW-1185">Reference proteome</keyword>
<dbReference type="SUPFAM" id="SSF68906">
    <property type="entry name" value="SAP domain"/>
    <property type="match status" value="1"/>
</dbReference>
<reference evidence="3" key="2">
    <citation type="journal article" date="2022" name="Hortic Res">
        <title>The genome of Dioscorea zingiberensis sheds light on the biosynthesis, origin and evolution of the medicinally important diosgenin saponins.</title>
        <authorList>
            <person name="Li Y."/>
            <person name="Tan C."/>
            <person name="Li Z."/>
            <person name="Guo J."/>
            <person name="Li S."/>
            <person name="Chen X."/>
            <person name="Wang C."/>
            <person name="Dai X."/>
            <person name="Yang H."/>
            <person name="Song W."/>
            <person name="Hou L."/>
            <person name="Xu J."/>
            <person name="Tong Z."/>
            <person name="Xu A."/>
            <person name="Yuan X."/>
            <person name="Wang W."/>
            <person name="Yang Q."/>
            <person name="Chen L."/>
            <person name="Sun Z."/>
            <person name="Wang K."/>
            <person name="Pan B."/>
            <person name="Chen J."/>
            <person name="Bao Y."/>
            <person name="Liu F."/>
            <person name="Qi X."/>
            <person name="Gang D.R."/>
            <person name="Wen J."/>
            <person name="Li J."/>
        </authorList>
    </citation>
    <scope>NUCLEOTIDE SEQUENCE</scope>
    <source>
        <strain evidence="3">Dzin_1.0</strain>
    </source>
</reference>
<feature type="region of interest" description="Disordered" evidence="1">
    <location>
        <begin position="231"/>
        <end position="263"/>
    </location>
</feature>
<dbReference type="SMART" id="SM00513">
    <property type="entry name" value="SAP"/>
    <property type="match status" value="1"/>
</dbReference>
<dbReference type="PROSITE" id="PS50800">
    <property type="entry name" value="SAP"/>
    <property type="match status" value="1"/>
</dbReference>
<dbReference type="Gene3D" id="1.10.720.30">
    <property type="entry name" value="SAP domain"/>
    <property type="match status" value="1"/>
</dbReference>
<evidence type="ECO:0000256" key="1">
    <source>
        <dbReference type="SAM" id="MobiDB-lite"/>
    </source>
</evidence>
<proteinExistence type="predicted"/>
<feature type="compositionally biased region" description="Acidic residues" evidence="1">
    <location>
        <begin position="254"/>
        <end position="263"/>
    </location>
</feature>
<feature type="domain" description="SAP" evidence="2">
    <location>
        <begin position="64"/>
        <end position="98"/>
    </location>
</feature>
<evidence type="ECO:0000313" key="4">
    <source>
        <dbReference type="Proteomes" id="UP001085076"/>
    </source>
</evidence>
<evidence type="ECO:0000259" key="2">
    <source>
        <dbReference type="PROSITE" id="PS50800"/>
    </source>
</evidence>
<name>A0A9D5C6R5_9LILI</name>
<protein>
    <recommendedName>
        <fullName evidence="2">SAP domain-containing protein</fullName>
    </recommendedName>
</protein>
<dbReference type="OrthoDB" id="2019812at2759"/>
<accession>A0A9D5C6R5</accession>
<feature type="region of interest" description="Disordered" evidence="1">
    <location>
        <begin position="155"/>
        <end position="216"/>
    </location>
</feature>
<sequence>METSFKQRCLEELKIHHRKLLQTLRNEGPAILGDVSENDILRVVERLKKIIKGPDHNTLKPKAASKMIVSELKEELEAQGLPIDGTRQVLYQRVQKARRINRSRGRPLWVPPVEEEEEEVDEELDELISRIKLEDGNTEFWIRRFLGEGLNNVHSKDTEVENSDPSDMLDDADEGEDASKETEDDDVDEEEEEVEQQEEEVEQTENQTVDRIKEKEAQRLQPLQMIGVQLLKDFDPTTTSSRKSRRRVPRASAEEDDDDDWFPEDPYEAFKEMRERRIFDVSDMFTIADAWGWTWERELKMRVPRKWSQEWEAELAIKVMQKVIDLGGKPTIENCAMVLRAAVRAPLPSAFLIILRTTHGLGYAFGSRLYDEVITLCLDLGELDAAVAIVADMETSGITFLDETLDKVLLAKQNGDSNPEDSSLPGE</sequence>
<organism evidence="3 4">
    <name type="scientific">Dioscorea zingiberensis</name>
    <dbReference type="NCBI Taxonomy" id="325984"/>
    <lineage>
        <taxon>Eukaryota</taxon>
        <taxon>Viridiplantae</taxon>
        <taxon>Streptophyta</taxon>
        <taxon>Embryophyta</taxon>
        <taxon>Tracheophyta</taxon>
        <taxon>Spermatophyta</taxon>
        <taxon>Magnoliopsida</taxon>
        <taxon>Liliopsida</taxon>
        <taxon>Dioscoreales</taxon>
        <taxon>Dioscoreaceae</taxon>
        <taxon>Dioscorea</taxon>
    </lineage>
</organism>
<dbReference type="InterPro" id="IPR036361">
    <property type="entry name" value="SAP_dom_sf"/>
</dbReference>
<evidence type="ECO:0000313" key="3">
    <source>
        <dbReference type="EMBL" id="KAJ0967047.1"/>
    </source>
</evidence>
<comment type="caution">
    <text evidence="3">The sequence shown here is derived from an EMBL/GenBank/DDBJ whole genome shotgun (WGS) entry which is preliminary data.</text>
</comment>
<dbReference type="AlphaFoldDB" id="A0A9D5C6R5"/>
<dbReference type="EMBL" id="JAGGNH010000007">
    <property type="protein sequence ID" value="KAJ0967047.1"/>
    <property type="molecule type" value="Genomic_DNA"/>
</dbReference>